<reference evidence="13 14" key="1">
    <citation type="submission" date="2018-03" db="EMBL/GenBank/DDBJ databases">
        <title>Ahniella affigens gen. nov., sp. nov., a gammaproteobacterium isolated from sandy soil near a stream.</title>
        <authorList>
            <person name="Ko Y."/>
            <person name="Kim J.-H."/>
        </authorList>
    </citation>
    <scope>NUCLEOTIDE SEQUENCE [LARGE SCALE GENOMIC DNA]</scope>
    <source>
        <strain evidence="13 14">D13</strain>
    </source>
</reference>
<feature type="transmembrane region" description="Helical" evidence="12">
    <location>
        <begin position="16"/>
        <end position="36"/>
    </location>
</feature>
<keyword evidence="8 12" id="KW-0472">Membrane</keyword>
<dbReference type="EMBL" id="CP027860">
    <property type="protein sequence ID" value="AVP96384.1"/>
    <property type="molecule type" value="Genomic_DNA"/>
</dbReference>
<evidence type="ECO:0000256" key="12">
    <source>
        <dbReference type="SAM" id="Phobius"/>
    </source>
</evidence>
<evidence type="ECO:0000256" key="6">
    <source>
        <dbReference type="ARBA" id="ARBA00022989"/>
    </source>
</evidence>
<evidence type="ECO:0000313" key="14">
    <source>
        <dbReference type="Proteomes" id="UP000241074"/>
    </source>
</evidence>
<feature type="transmembrane region" description="Helical" evidence="12">
    <location>
        <begin position="42"/>
        <end position="59"/>
    </location>
</feature>
<evidence type="ECO:0000256" key="10">
    <source>
        <dbReference type="ARBA" id="ARBA00023264"/>
    </source>
</evidence>
<dbReference type="OrthoDB" id="9777147at2"/>
<keyword evidence="10" id="KW-1208">Phospholipid metabolism</keyword>
<evidence type="ECO:0000256" key="5">
    <source>
        <dbReference type="ARBA" id="ARBA00022692"/>
    </source>
</evidence>
<keyword evidence="7" id="KW-0443">Lipid metabolism</keyword>
<dbReference type="PROSITE" id="PS00379">
    <property type="entry name" value="CDP_ALCOHOL_P_TRANSF"/>
    <property type="match status" value="1"/>
</dbReference>
<dbReference type="GO" id="GO:0016780">
    <property type="term" value="F:phosphotransferase activity, for other substituted phosphate groups"/>
    <property type="evidence" value="ECO:0007669"/>
    <property type="project" value="InterPro"/>
</dbReference>
<evidence type="ECO:0000256" key="3">
    <source>
        <dbReference type="ARBA" id="ARBA00022516"/>
    </source>
</evidence>
<evidence type="ECO:0000256" key="2">
    <source>
        <dbReference type="ARBA" id="ARBA00010441"/>
    </source>
</evidence>
<name>A0A2P1PNF5_9GAMM</name>
<dbReference type="PANTHER" id="PTHR14269:SF61">
    <property type="entry name" value="CDP-DIACYLGLYCEROL--SERINE O-PHOSPHATIDYLTRANSFERASE"/>
    <property type="match status" value="1"/>
</dbReference>
<evidence type="ECO:0000256" key="8">
    <source>
        <dbReference type="ARBA" id="ARBA00023136"/>
    </source>
</evidence>
<proteinExistence type="inferred from homology"/>
<organism evidence="13 14">
    <name type="scientific">Ahniella affigens</name>
    <dbReference type="NCBI Taxonomy" id="2021234"/>
    <lineage>
        <taxon>Bacteria</taxon>
        <taxon>Pseudomonadati</taxon>
        <taxon>Pseudomonadota</taxon>
        <taxon>Gammaproteobacteria</taxon>
        <taxon>Lysobacterales</taxon>
        <taxon>Rhodanobacteraceae</taxon>
        <taxon>Ahniella</taxon>
    </lineage>
</organism>
<keyword evidence="4 11" id="KW-0808">Transferase</keyword>
<dbReference type="InterPro" id="IPR000462">
    <property type="entry name" value="CDP-OH_P_trans"/>
</dbReference>
<dbReference type="InterPro" id="IPR043130">
    <property type="entry name" value="CDP-OH_PTrfase_TM_dom"/>
</dbReference>
<keyword evidence="3" id="KW-0444">Lipid biosynthesis</keyword>
<reference evidence="13 14" key="2">
    <citation type="submission" date="2018-03" db="EMBL/GenBank/DDBJ databases">
        <authorList>
            <person name="Keele B.F."/>
        </authorList>
    </citation>
    <scope>NUCLEOTIDE SEQUENCE [LARGE SCALE GENOMIC DNA]</scope>
    <source>
        <strain evidence="13 14">D13</strain>
    </source>
</reference>
<evidence type="ECO:0000313" key="13">
    <source>
        <dbReference type="EMBL" id="AVP96384.1"/>
    </source>
</evidence>
<sequence length="256" mass="27733">MTDIDETKPKPRHPGIYLLPNLFTTLGMLGGFYAIVSAFSGHYIEAAIAVFVAGLLDGIDGRVARLTNTQSDFGVQYDSLADLVSFGLAPALVMYSWSLSNLKNYGPIVGKIGWTVAFVYAACAAMRLARFNTQVGVIDKRYFQGLASPAAAGLMMSYVWTMNDHDVSGATMAFVSLGVTLCAALLMISKLRYFSFKSKPESEKVPFLVLPILVGVIVALVIDTPRVLFGIAIVYVLSGPLLTLWGLRHRRKGQPG</sequence>
<keyword evidence="5 12" id="KW-0812">Transmembrane</keyword>
<dbReference type="Gene3D" id="1.20.120.1760">
    <property type="match status" value="1"/>
</dbReference>
<dbReference type="PANTHER" id="PTHR14269">
    <property type="entry name" value="CDP-DIACYLGLYCEROL--GLYCEROL-3-PHOSPHATE 3-PHOSPHATIDYLTRANSFERASE-RELATED"/>
    <property type="match status" value="1"/>
</dbReference>
<protein>
    <submittedName>
        <fullName evidence="13">CDP-diacylglycerol--serine O-phosphatidyltransferase</fullName>
    </submittedName>
</protein>
<dbReference type="Pfam" id="PF01066">
    <property type="entry name" value="CDP-OH_P_transf"/>
    <property type="match status" value="1"/>
</dbReference>
<comment type="subcellular location">
    <subcellularLocation>
        <location evidence="1">Membrane</location>
        <topology evidence="1">Multi-pass membrane protein</topology>
    </subcellularLocation>
</comment>
<feature type="transmembrane region" description="Helical" evidence="12">
    <location>
        <begin position="142"/>
        <end position="160"/>
    </location>
</feature>
<keyword evidence="6 12" id="KW-1133">Transmembrane helix</keyword>
<keyword evidence="14" id="KW-1185">Reference proteome</keyword>
<dbReference type="InterPro" id="IPR050324">
    <property type="entry name" value="CDP-alcohol_PTase-I"/>
</dbReference>
<dbReference type="GO" id="GO:0016020">
    <property type="term" value="C:membrane"/>
    <property type="evidence" value="ECO:0007669"/>
    <property type="project" value="UniProtKB-SubCell"/>
</dbReference>
<feature type="transmembrane region" description="Helical" evidence="12">
    <location>
        <begin position="112"/>
        <end position="130"/>
    </location>
</feature>
<dbReference type="RefSeq" id="WP_106890313.1">
    <property type="nucleotide sequence ID" value="NZ_CP027860.1"/>
</dbReference>
<accession>A0A2P1PNF5</accession>
<evidence type="ECO:0000256" key="11">
    <source>
        <dbReference type="RuleBase" id="RU003750"/>
    </source>
</evidence>
<dbReference type="GO" id="GO:0008654">
    <property type="term" value="P:phospholipid biosynthetic process"/>
    <property type="evidence" value="ECO:0007669"/>
    <property type="project" value="UniProtKB-KW"/>
</dbReference>
<feature type="transmembrane region" description="Helical" evidence="12">
    <location>
        <begin position="228"/>
        <end position="247"/>
    </location>
</feature>
<gene>
    <name evidence="13" type="ORF">C7S18_03890</name>
</gene>
<evidence type="ECO:0000256" key="7">
    <source>
        <dbReference type="ARBA" id="ARBA00023098"/>
    </source>
</evidence>
<evidence type="ECO:0000256" key="4">
    <source>
        <dbReference type="ARBA" id="ARBA00022679"/>
    </source>
</evidence>
<feature type="transmembrane region" description="Helical" evidence="12">
    <location>
        <begin position="205"/>
        <end position="222"/>
    </location>
</feature>
<feature type="transmembrane region" description="Helical" evidence="12">
    <location>
        <begin position="172"/>
        <end position="193"/>
    </location>
</feature>
<evidence type="ECO:0000256" key="1">
    <source>
        <dbReference type="ARBA" id="ARBA00004141"/>
    </source>
</evidence>
<keyword evidence="9" id="KW-0594">Phospholipid biosynthesis</keyword>
<dbReference type="Proteomes" id="UP000241074">
    <property type="component" value="Chromosome"/>
</dbReference>
<dbReference type="AlphaFoldDB" id="A0A2P1PNF5"/>
<dbReference type="InterPro" id="IPR048254">
    <property type="entry name" value="CDP_ALCOHOL_P_TRANSF_CS"/>
</dbReference>
<evidence type="ECO:0000256" key="9">
    <source>
        <dbReference type="ARBA" id="ARBA00023209"/>
    </source>
</evidence>
<feature type="transmembrane region" description="Helical" evidence="12">
    <location>
        <begin position="80"/>
        <end position="100"/>
    </location>
</feature>
<comment type="similarity">
    <text evidence="2 11">Belongs to the CDP-alcohol phosphatidyltransferase class-I family.</text>
</comment>
<dbReference type="KEGG" id="xba:C7S18_03890"/>